<evidence type="ECO:0000313" key="1">
    <source>
        <dbReference type="Proteomes" id="UP000095283"/>
    </source>
</evidence>
<proteinExistence type="predicted"/>
<dbReference type="WBParaSite" id="Hba_03221">
    <property type="protein sequence ID" value="Hba_03221"/>
    <property type="gene ID" value="Hba_03221"/>
</dbReference>
<reference evidence="2" key="1">
    <citation type="submission" date="2016-11" db="UniProtKB">
        <authorList>
            <consortium name="WormBaseParasite"/>
        </authorList>
    </citation>
    <scope>IDENTIFICATION</scope>
</reference>
<name>A0A1I7WE89_HETBA</name>
<dbReference type="AlphaFoldDB" id="A0A1I7WE89"/>
<protein>
    <submittedName>
        <fullName evidence="2">SEP domain-containing protein</fullName>
    </submittedName>
</protein>
<sequence>MDNHNMFVRRPKPGDSEEDILVMQKEWEMAKEQNKQRATVQVQRMRRSETNTTAINEEGVKTRPNVFKSNHNLVGDWLEGGKCDELAKQGTEKFYYSKDDGFPDVLDLRAYYDNSLDARLVPNGKSFFAAEFERLHGQIVMFVLEDLPCTSSEEICHEDFYSENDKFITNLNEEKVAMFRKEIEEKIAETQMFDINSSTQATETDGSSQPTIDDVIKQLEVLNEFTDRKDEENYNRLAAGIRNNNSCIIYTTYGNFELIFQNRLLYYFRHRLIMKHIVFLLRTSNNIID</sequence>
<keyword evidence="1" id="KW-1185">Reference proteome</keyword>
<dbReference type="Proteomes" id="UP000095283">
    <property type="component" value="Unplaced"/>
</dbReference>
<organism evidence="1 2">
    <name type="scientific">Heterorhabditis bacteriophora</name>
    <name type="common">Entomopathogenic nematode worm</name>
    <dbReference type="NCBI Taxonomy" id="37862"/>
    <lineage>
        <taxon>Eukaryota</taxon>
        <taxon>Metazoa</taxon>
        <taxon>Ecdysozoa</taxon>
        <taxon>Nematoda</taxon>
        <taxon>Chromadorea</taxon>
        <taxon>Rhabditida</taxon>
        <taxon>Rhabditina</taxon>
        <taxon>Rhabditomorpha</taxon>
        <taxon>Strongyloidea</taxon>
        <taxon>Heterorhabditidae</taxon>
        <taxon>Heterorhabditis</taxon>
    </lineage>
</organism>
<evidence type="ECO:0000313" key="2">
    <source>
        <dbReference type="WBParaSite" id="Hba_03221"/>
    </source>
</evidence>
<accession>A0A1I7WE89</accession>